<dbReference type="EMBL" id="BEXD01002359">
    <property type="protein sequence ID" value="GBB98042.1"/>
    <property type="molecule type" value="Genomic_DNA"/>
</dbReference>
<dbReference type="AlphaFoldDB" id="A0A2Z6RAJ4"/>
<comment type="caution">
    <text evidence="1">The sequence shown here is derived from an EMBL/GenBank/DDBJ whole genome shotgun (WGS) entry which is preliminary data.</text>
</comment>
<protein>
    <submittedName>
        <fullName evidence="1">Uncharacterized protein</fullName>
    </submittedName>
</protein>
<organism evidence="1 2">
    <name type="scientific">Rhizophagus clarus</name>
    <dbReference type="NCBI Taxonomy" id="94130"/>
    <lineage>
        <taxon>Eukaryota</taxon>
        <taxon>Fungi</taxon>
        <taxon>Fungi incertae sedis</taxon>
        <taxon>Mucoromycota</taxon>
        <taxon>Glomeromycotina</taxon>
        <taxon>Glomeromycetes</taxon>
        <taxon>Glomerales</taxon>
        <taxon>Glomeraceae</taxon>
        <taxon>Rhizophagus</taxon>
    </lineage>
</organism>
<evidence type="ECO:0000313" key="1">
    <source>
        <dbReference type="EMBL" id="GBB98042.1"/>
    </source>
</evidence>
<accession>A0A2Z6RAJ4</accession>
<keyword evidence="2" id="KW-1185">Reference proteome</keyword>
<reference evidence="1 2" key="1">
    <citation type="submission" date="2017-11" db="EMBL/GenBank/DDBJ databases">
        <title>The genome of Rhizophagus clarus HR1 reveals common genetic basis of auxotrophy among arbuscular mycorrhizal fungi.</title>
        <authorList>
            <person name="Kobayashi Y."/>
        </authorList>
    </citation>
    <scope>NUCLEOTIDE SEQUENCE [LARGE SCALE GENOMIC DNA]</scope>
    <source>
        <strain evidence="1 2">HR1</strain>
    </source>
</reference>
<sequence>MAEHPDLFDFNDTKTIGLFKDETPGVSKKGMEEMATDTYMPSLKGSLLYDPIDKSSLSEQKAMRADADFMTLVYRDCLFSKEVFHAKNVGFRSKDHILSLVESEKKALCPIDTKRWILSNGITTLPYFHWHIMFYKNMVKNSIPYEHAEKRAMRAKLPEKYLNECVLTSTVLKESTNKITLNCIIVPIGSLHGLQLGEVTPVVTVNKNQTVSVLEVAIQNTLRAPFNSVRLKLFQTPDEMRMQPQDLVSSFFNTQHRLEHYHIIVHLLQE</sequence>
<gene>
    <name evidence="1" type="ORF">RclHR1_31200001</name>
</gene>
<name>A0A2Z6RAJ4_9GLOM</name>
<proteinExistence type="predicted"/>
<evidence type="ECO:0000313" key="2">
    <source>
        <dbReference type="Proteomes" id="UP000247702"/>
    </source>
</evidence>
<dbReference type="Proteomes" id="UP000247702">
    <property type="component" value="Unassembled WGS sequence"/>
</dbReference>